<accession>Q08FF0</accession>
<reference evidence="10 11" key="1">
    <citation type="journal article" date="2005" name="J. Virol.">
        <title>Genome of deerpox virus.</title>
        <authorList>
            <person name="Afonso C.L."/>
            <person name="Delhon G."/>
            <person name="Tulman E.R."/>
            <person name="Lu Z."/>
            <person name="Zsak A."/>
            <person name="Becerra V.M."/>
            <person name="Zsak L."/>
            <person name="Kutish G.F."/>
            <person name="Rock D.L."/>
        </authorList>
    </citation>
    <scope>NUCLEOTIDE SEQUENCE [LARGE SCALE GENOMIC DNA]</scope>
    <source>
        <strain evidence="10">W-1170-84</strain>
    </source>
</reference>
<comment type="function">
    <text evidence="8">Component of the entry fusion complex (EFC), which consists of 11 proteins. During cell infection, this complex mediates entry of the virion core into the host cytoplasm by a two-step mechanism consisting of lipid mixing of the viral and cellular membranes and subsequent pore formation.</text>
</comment>
<keyword evidence="5 9" id="KW-1133">Transmembrane helix</keyword>
<dbReference type="Proteomes" id="UP000162522">
    <property type="component" value="Segment"/>
</dbReference>
<organism evidence="10 11">
    <name type="scientific">Deerpox virus (strain W-1170-84)</name>
    <name type="common">DPV</name>
    <dbReference type="NCBI Taxonomy" id="305676"/>
    <lineage>
        <taxon>Viruses</taxon>
        <taxon>Varidnaviria</taxon>
        <taxon>Bamfordvirae</taxon>
        <taxon>Nucleocytoviricota</taxon>
        <taxon>Pokkesviricetes</taxon>
        <taxon>Chitovirales</taxon>
        <taxon>Poxviridae</taxon>
        <taxon>Chordopoxvirinae</taxon>
        <taxon>Cervidpoxvirus</taxon>
        <taxon>Cervidpoxvirus muledeerpox</taxon>
        <taxon>Mule deerpox virus</taxon>
    </lineage>
</organism>
<evidence type="ECO:0000313" key="10">
    <source>
        <dbReference type="EMBL" id="ABI99016.1"/>
    </source>
</evidence>
<evidence type="ECO:0000256" key="5">
    <source>
        <dbReference type="ARBA" id="ARBA00022989"/>
    </source>
</evidence>
<keyword evidence="4" id="KW-0426">Late protein</keyword>
<keyword evidence="3" id="KW-0946">Virion</keyword>
<evidence type="ECO:0008006" key="12">
    <source>
        <dbReference type="Google" id="ProtNLM"/>
    </source>
</evidence>
<name>Q08FF0_DPV84</name>
<evidence type="ECO:0000256" key="4">
    <source>
        <dbReference type="ARBA" id="ARBA00022921"/>
    </source>
</evidence>
<keyword evidence="7" id="KW-1015">Disulfide bond</keyword>
<evidence type="ECO:0000313" key="11">
    <source>
        <dbReference type="Proteomes" id="UP000162522"/>
    </source>
</evidence>
<dbReference type="Pfam" id="PF02442">
    <property type="entry name" value="L1R_F9L"/>
    <property type="match status" value="1"/>
</dbReference>
<evidence type="ECO:0000256" key="1">
    <source>
        <dbReference type="ARBA" id="ARBA00004381"/>
    </source>
</evidence>
<dbReference type="EMBL" id="AY689437">
    <property type="protein sequence ID" value="ABI99016.1"/>
    <property type="molecule type" value="Genomic_DNA"/>
</dbReference>
<evidence type="ECO:0000256" key="3">
    <source>
        <dbReference type="ARBA" id="ARBA00022879"/>
    </source>
</evidence>
<evidence type="ECO:0000256" key="6">
    <source>
        <dbReference type="ARBA" id="ARBA00023136"/>
    </source>
</evidence>
<evidence type="ECO:0000256" key="8">
    <source>
        <dbReference type="ARBA" id="ARBA00034668"/>
    </source>
</evidence>
<feature type="transmembrane region" description="Helical" evidence="9">
    <location>
        <begin position="180"/>
        <end position="199"/>
    </location>
</feature>
<protein>
    <recommendedName>
        <fullName evidence="12">S-S bond formation pathway protein</fullName>
    </recommendedName>
</protein>
<evidence type="ECO:0000256" key="2">
    <source>
        <dbReference type="ARBA" id="ARBA00022692"/>
    </source>
</evidence>
<proteinExistence type="predicted"/>
<gene>
    <name evidence="10" type="ORF">DpV84gp031</name>
</gene>
<comment type="subcellular location">
    <subcellularLocation>
        <location evidence="1">Virion membrane</location>
        <topology evidence="1">Single-pass membrane protein</topology>
    </subcellularLocation>
</comment>
<dbReference type="GO" id="GO:0019031">
    <property type="term" value="C:viral envelope"/>
    <property type="evidence" value="ECO:0007669"/>
    <property type="project" value="UniProtKB-KW"/>
</dbReference>
<organismHost>
    <name type="scientific">Odocoileus hemionus</name>
    <name type="common">Mule deer</name>
    <name type="synonym">Cervus hemionus</name>
    <dbReference type="NCBI Taxonomy" id="9872"/>
</organismHost>
<keyword evidence="2 9" id="KW-0812">Transmembrane</keyword>
<dbReference type="GO" id="GO:0055036">
    <property type="term" value="C:virion membrane"/>
    <property type="evidence" value="ECO:0007669"/>
    <property type="project" value="UniProtKB-SubCell"/>
</dbReference>
<evidence type="ECO:0000256" key="7">
    <source>
        <dbReference type="ARBA" id="ARBA00023157"/>
    </source>
</evidence>
<sequence>MEENQVKINTLYNLFVDRYLQNLSLYSVPVNTTCGIHVGEIRGVFNRCKLRIINRCLNNPKLSFVILVKTFKDIVNILPQKEREELADEIGIDLKNDDVSYVSELERRCNASADVNNIINVETFDVGNCSAPEDKYILLQIINSGTAEANCGLNAVMNALNKRYVPDPTIYNSLPFSKPWFIIGSVIICFIFILGICSIKRKISYKYKYSSYLYV</sequence>
<evidence type="ECO:0000256" key="9">
    <source>
        <dbReference type="SAM" id="Phobius"/>
    </source>
</evidence>
<keyword evidence="6 9" id="KW-0472">Membrane</keyword>
<dbReference type="InterPro" id="IPR003472">
    <property type="entry name" value="Virion_mem_poxvirus_L1"/>
</dbReference>
<keyword evidence="3" id="KW-0261">Viral envelope protein</keyword>